<dbReference type="EMBL" id="BAAAZC010000050">
    <property type="protein sequence ID" value="GAA3992944.1"/>
    <property type="molecule type" value="Genomic_DNA"/>
</dbReference>
<organism evidence="1 2">
    <name type="scientific">Mucilaginibacter dorajii</name>
    <dbReference type="NCBI Taxonomy" id="692994"/>
    <lineage>
        <taxon>Bacteria</taxon>
        <taxon>Pseudomonadati</taxon>
        <taxon>Bacteroidota</taxon>
        <taxon>Sphingobacteriia</taxon>
        <taxon>Sphingobacteriales</taxon>
        <taxon>Sphingobacteriaceae</taxon>
        <taxon>Mucilaginibacter</taxon>
    </lineage>
</organism>
<name>A0ABP7R786_9SPHI</name>
<keyword evidence="2" id="KW-1185">Reference proteome</keyword>
<evidence type="ECO:0000313" key="2">
    <source>
        <dbReference type="Proteomes" id="UP001500742"/>
    </source>
</evidence>
<reference evidence="2" key="1">
    <citation type="journal article" date="2019" name="Int. J. Syst. Evol. Microbiol.">
        <title>The Global Catalogue of Microorganisms (GCM) 10K type strain sequencing project: providing services to taxonomists for standard genome sequencing and annotation.</title>
        <authorList>
            <consortium name="The Broad Institute Genomics Platform"/>
            <consortium name="The Broad Institute Genome Sequencing Center for Infectious Disease"/>
            <person name="Wu L."/>
            <person name="Ma J."/>
        </authorList>
    </citation>
    <scope>NUCLEOTIDE SEQUENCE [LARGE SCALE GENOMIC DNA]</scope>
    <source>
        <strain evidence="2">JCM 16601</strain>
    </source>
</reference>
<protein>
    <submittedName>
        <fullName evidence="1">Uncharacterized protein</fullName>
    </submittedName>
</protein>
<sequence>MQKIALAHVVDGYNNSIGQMSRLYNGPEYEFYEPFIKSNAYFLDINAFKPGTLNYDGEFFGNVPMMYDLNKDLVVVLLYNGFSKYSLVNPKVQNFELFNHHFVYVPADSGSNSSAIDAGFYEEIYSGKLQVLVKWSKSIQTTSNLNTIESYFTVAKKHYFLKKGGSYYSTGSQGSFLDILKDKKKELQQYLKANKIKFKDNPEKAMYMMAAQYDQLSK</sequence>
<dbReference type="RefSeq" id="WP_259097191.1">
    <property type="nucleotide sequence ID" value="NZ_BAAAZC010000050.1"/>
</dbReference>
<evidence type="ECO:0000313" key="1">
    <source>
        <dbReference type="EMBL" id="GAA3992944.1"/>
    </source>
</evidence>
<accession>A0ABP7R786</accession>
<gene>
    <name evidence="1" type="ORF">GCM10022210_53420</name>
</gene>
<comment type="caution">
    <text evidence="1">The sequence shown here is derived from an EMBL/GenBank/DDBJ whole genome shotgun (WGS) entry which is preliminary data.</text>
</comment>
<proteinExistence type="predicted"/>
<dbReference type="Proteomes" id="UP001500742">
    <property type="component" value="Unassembled WGS sequence"/>
</dbReference>